<reference evidence="1 2" key="1">
    <citation type="submission" date="2015-11" db="EMBL/GenBank/DDBJ databases">
        <title>Whole-Genome Sequence of Candidatus Oderbacter manganicum from the National Park Lower Oder Valley, Germany.</title>
        <authorList>
            <person name="Braun B."/>
            <person name="Liere K."/>
            <person name="Szewzyk U."/>
        </authorList>
    </citation>
    <scope>NUCLEOTIDE SEQUENCE [LARGE SCALE GENOMIC DNA]</scope>
    <source>
        <strain evidence="1 2">OTSz_A_272</strain>
    </source>
</reference>
<dbReference type="RefSeq" id="WP_066771169.1">
    <property type="nucleotide sequence ID" value="NZ_CP013244.1"/>
</dbReference>
<evidence type="ECO:0000313" key="2">
    <source>
        <dbReference type="Proteomes" id="UP000092498"/>
    </source>
</evidence>
<dbReference type="Proteomes" id="UP000092498">
    <property type="component" value="Chromosome"/>
</dbReference>
<accession>A0A1B1AID1</accession>
<dbReference type="STRING" id="1759059.ATE48_10560"/>
<evidence type="ECO:0000313" key="1">
    <source>
        <dbReference type="EMBL" id="ANP46326.1"/>
    </source>
</evidence>
<proteinExistence type="predicted"/>
<sequence length="106" mass="12182">MKRSAPKHNCPSRDDLWRTEWLEPQQLCSAWALAERFEALIRVFNDPAAYAKRLATRLHAKPEPIKNAMRAPPKAVNRIDQTHRRVRGRRLADAFQLGQIGKDAAN</sequence>
<dbReference type="AlphaFoldDB" id="A0A1B1AID1"/>
<dbReference type="EMBL" id="CP013244">
    <property type="protein sequence ID" value="ANP46326.1"/>
    <property type="molecule type" value="Genomic_DNA"/>
</dbReference>
<protein>
    <submittedName>
        <fullName evidence="1">Uncharacterized protein</fullName>
    </submittedName>
</protein>
<name>A0A1B1AID1_9PROT</name>
<keyword evidence="2" id="KW-1185">Reference proteome</keyword>
<gene>
    <name evidence="1" type="ORF">ATE48_10560</name>
</gene>
<organism evidence="1 2">
    <name type="scientific">Candidatus Viadribacter manganicus</name>
    <dbReference type="NCBI Taxonomy" id="1759059"/>
    <lineage>
        <taxon>Bacteria</taxon>
        <taxon>Pseudomonadati</taxon>
        <taxon>Pseudomonadota</taxon>
        <taxon>Alphaproteobacteria</taxon>
        <taxon>Hyphomonadales</taxon>
        <taxon>Hyphomonadaceae</taxon>
        <taxon>Candidatus Viadribacter</taxon>
    </lineage>
</organism>
<dbReference type="InParanoid" id="A0A1B1AID1"/>
<dbReference type="KEGG" id="cbot:ATE48_10560"/>